<keyword evidence="3 6" id="KW-0813">Transport</keyword>
<gene>
    <name evidence="8" type="ORF">SeLEV6574_g02635</name>
    <name evidence="9" type="ORF">SeMB42_g02273</name>
</gene>
<keyword evidence="4 6" id="KW-0653">Protein transport</keyword>
<evidence type="ECO:0000313" key="9">
    <source>
        <dbReference type="EMBL" id="TPX50375.1"/>
    </source>
</evidence>
<evidence type="ECO:0000256" key="3">
    <source>
        <dbReference type="ARBA" id="ARBA00022448"/>
    </source>
</evidence>
<dbReference type="EMBL" id="QEAN01000068">
    <property type="protein sequence ID" value="TPX50375.1"/>
    <property type="molecule type" value="Genomic_DNA"/>
</dbReference>
<evidence type="ECO:0000256" key="6">
    <source>
        <dbReference type="PIRNR" id="PIRNR015588"/>
    </source>
</evidence>
<evidence type="ECO:0000313" key="11">
    <source>
        <dbReference type="Proteomes" id="UP000320475"/>
    </source>
</evidence>
<evidence type="ECO:0000313" key="8">
    <source>
        <dbReference type="EMBL" id="TPX47510.1"/>
    </source>
</evidence>
<dbReference type="Pfam" id="PF01217">
    <property type="entry name" value="Clat_adaptor_s"/>
    <property type="match status" value="1"/>
</dbReference>
<dbReference type="VEuPathDB" id="FungiDB:SeMB42_g02273"/>
<keyword evidence="5 6" id="KW-0472">Membrane</keyword>
<reference evidence="10 11" key="1">
    <citation type="journal article" date="2019" name="Sci. Rep.">
        <title>Comparative genomics of chytrid fungi reveal insights into the obligate biotrophic and pathogenic lifestyle of Synchytrium endobioticum.</title>
        <authorList>
            <person name="van de Vossenberg B.T.L.H."/>
            <person name="Warris S."/>
            <person name="Nguyen H.D.T."/>
            <person name="van Gent-Pelzer M.P.E."/>
            <person name="Joly D.L."/>
            <person name="van de Geest H.C."/>
            <person name="Bonants P.J.M."/>
            <person name="Smith D.S."/>
            <person name="Levesque C.A."/>
            <person name="van der Lee T.A.J."/>
        </authorList>
    </citation>
    <scope>NUCLEOTIDE SEQUENCE [LARGE SCALE GENOMIC DNA]</scope>
    <source>
        <strain evidence="8 11">LEV6574</strain>
        <strain evidence="9 10">MB42</strain>
    </source>
</reference>
<dbReference type="PIRSF" id="PIRSF015588">
    <property type="entry name" value="AP_complex_sigma"/>
    <property type="match status" value="1"/>
</dbReference>
<name>A0A507DGB5_9FUNG</name>
<dbReference type="PANTHER" id="PTHR11753">
    <property type="entry name" value="ADAPTOR COMPLEXES SMALL SUBUNIT FAMILY"/>
    <property type="match status" value="1"/>
</dbReference>
<dbReference type="STRING" id="286115.A0A507DGB5"/>
<accession>A0A507DGB5</accession>
<protein>
    <recommendedName>
        <fullName evidence="6">AP complex subunit sigma</fullName>
    </recommendedName>
</protein>
<dbReference type="Gene3D" id="3.30.450.60">
    <property type="match status" value="1"/>
</dbReference>
<comment type="subcellular location">
    <subcellularLocation>
        <location evidence="1">Endomembrane system</location>
    </subcellularLocation>
</comment>
<evidence type="ECO:0000256" key="5">
    <source>
        <dbReference type="ARBA" id="ARBA00023136"/>
    </source>
</evidence>
<dbReference type="Proteomes" id="UP000317494">
    <property type="component" value="Unassembled WGS sequence"/>
</dbReference>
<dbReference type="AlphaFoldDB" id="A0A507DGB5"/>
<evidence type="ECO:0000313" key="10">
    <source>
        <dbReference type="Proteomes" id="UP000317494"/>
    </source>
</evidence>
<evidence type="ECO:0000256" key="4">
    <source>
        <dbReference type="ARBA" id="ARBA00022927"/>
    </source>
</evidence>
<feature type="domain" description="AP complex mu/sigma subunit" evidence="7">
    <location>
        <begin position="5"/>
        <end position="143"/>
    </location>
</feature>
<keyword evidence="10" id="KW-1185">Reference proteome</keyword>
<proteinExistence type="inferred from homology"/>
<comment type="caution">
    <text evidence="9">The sequence shown here is derived from an EMBL/GenBank/DDBJ whole genome shotgun (WGS) entry which is preliminary data.</text>
</comment>
<dbReference type="InterPro" id="IPR016635">
    <property type="entry name" value="AP_complex_ssu"/>
</dbReference>
<dbReference type="Proteomes" id="UP000320475">
    <property type="component" value="Unassembled WGS sequence"/>
</dbReference>
<dbReference type="GO" id="GO:0006886">
    <property type="term" value="P:intracellular protein transport"/>
    <property type="evidence" value="ECO:0007669"/>
    <property type="project" value="UniProtKB-UniRule"/>
</dbReference>
<comment type="similarity">
    <text evidence="2 6">Belongs to the adaptor complexes small subunit family.</text>
</comment>
<evidence type="ECO:0000256" key="2">
    <source>
        <dbReference type="ARBA" id="ARBA00006972"/>
    </source>
</evidence>
<dbReference type="EMBL" id="QEAM01000076">
    <property type="protein sequence ID" value="TPX47510.1"/>
    <property type="molecule type" value="Genomic_DNA"/>
</dbReference>
<sequence>MLLAFLISNKERIRLKRVWQSPHNITTTTLPDAHGIQQLLISVSSRPRDAASMLDHAGLTAVYRKYASLTFLALCDSDENLFGVLEFIHHFVETLAAQFENLAEIDIMFQLDKVYLILDEMISNGCIVQTSKLGAIQAVAAMERGGLVVR</sequence>
<dbReference type="OrthoDB" id="371463at2759"/>
<dbReference type="InterPro" id="IPR011012">
    <property type="entry name" value="Longin-like_dom_sf"/>
</dbReference>
<dbReference type="GO" id="GO:0012505">
    <property type="term" value="C:endomembrane system"/>
    <property type="evidence" value="ECO:0007669"/>
    <property type="project" value="UniProtKB-SubCell"/>
</dbReference>
<dbReference type="InterPro" id="IPR022775">
    <property type="entry name" value="AP_mu_sigma_su"/>
</dbReference>
<organism evidence="9 10">
    <name type="scientific">Synchytrium endobioticum</name>
    <dbReference type="NCBI Taxonomy" id="286115"/>
    <lineage>
        <taxon>Eukaryota</taxon>
        <taxon>Fungi</taxon>
        <taxon>Fungi incertae sedis</taxon>
        <taxon>Chytridiomycota</taxon>
        <taxon>Chytridiomycota incertae sedis</taxon>
        <taxon>Chytridiomycetes</taxon>
        <taxon>Synchytriales</taxon>
        <taxon>Synchytriaceae</taxon>
        <taxon>Synchytrium</taxon>
    </lineage>
</organism>
<dbReference type="SUPFAM" id="SSF64356">
    <property type="entry name" value="SNARE-like"/>
    <property type="match status" value="1"/>
</dbReference>
<evidence type="ECO:0000256" key="1">
    <source>
        <dbReference type="ARBA" id="ARBA00004308"/>
    </source>
</evidence>
<evidence type="ECO:0000259" key="7">
    <source>
        <dbReference type="Pfam" id="PF01217"/>
    </source>
</evidence>